<feature type="compositionally biased region" description="Basic and acidic residues" evidence="1">
    <location>
        <begin position="972"/>
        <end position="982"/>
    </location>
</feature>
<reference evidence="2" key="1">
    <citation type="submission" date="2011-03" db="EMBL/GenBank/DDBJ databases">
        <title>Comparative genomics and transcriptomics of Neospora caninum and Toxoplasma gondii.</title>
        <authorList>
            <person name="Reid A.J."/>
            <person name="Sohal A."/>
            <person name="Harris D."/>
            <person name="Quail M."/>
            <person name="Sanders M."/>
            <person name="Berriman M."/>
            <person name="Wastling J.M."/>
            <person name="Pain A."/>
        </authorList>
    </citation>
    <scope>NUCLEOTIDE SEQUENCE</scope>
    <source>
        <strain evidence="2">Liverpool</strain>
    </source>
</reference>
<feature type="compositionally biased region" description="Low complexity" evidence="1">
    <location>
        <begin position="294"/>
        <end position="307"/>
    </location>
</feature>
<feature type="compositionally biased region" description="Basic and acidic residues" evidence="1">
    <location>
        <begin position="391"/>
        <end position="406"/>
    </location>
</feature>
<gene>
    <name evidence="3" type="ORF">BN1204_069370</name>
    <name evidence="2" type="ORF">NCLIV_069370</name>
</gene>
<feature type="compositionally biased region" description="Pro residues" evidence="1">
    <location>
        <begin position="501"/>
        <end position="510"/>
    </location>
</feature>
<feature type="region of interest" description="Disordered" evidence="1">
    <location>
        <begin position="933"/>
        <end position="1016"/>
    </location>
</feature>
<feature type="compositionally biased region" description="Basic and acidic residues" evidence="1">
    <location>
        <begin position="1001"/>
        <end position="1016"/>
    </location>
</feature>
<evidence type="ECO:0000313" key="3">
    <source>
        <dbReference type="EMBL" id="CEL71280.1"/>
    </source>
</evidence>
<sequence length="1104" mass="119306">MLDTHWRLGAAPGPGEPAFEATALRSGWPKHERLLSSVSPHELTLPQSTCVHSLSAADGTPRTARGESRGGQGACRRVDGCVLQRQADSSPSDAEIQDLCWLLKTLSELRATVKLRLAVLEASAPSCRDSRRSHDACVRPNLPAASSSLSSALCVSASVPSSPSTSAATSSGPDPTGRLIADAVAAASRLSLHFKKLSTLHSSQRGPPSRGRAEPAARERVASQGRHVVHAQEGPDVAPRGQDRCSSLSRTGAESGVEIWPGVGSLLSDQETPDSLWPPPECPAFPPARRRRASLPSPERVAEAEATPPRRPAGNEAGASFASRGRTHHRLRAPGPSARRLSPSPNAPGDAWQATEDVEPARRRAAPWESDGADAGQAEEKPRGVCAAHAGGERERGDGAERRGERAAFSTGESEGGESPRRRHVQTEQFLRALALCLPYLSLEDRIGGVALASKACLQVVWSAPIHSADFCAGRKTRPQLRPHASPLCTHLTSPHCAPRPAAPPPPPQGPSSAASDCLRRDWPRPVAGAHGRARAETVLDSCCQASADGRVDALGEARALSDSRPSREEPARQDDPAHACPQVLHEIDGEQLLMLPLFARRLAPRLTRLQALSACAASVPLISCLGATLRRLTVDKVQAPQQLHILHAWICAAMHDAVPLPPSREHQPTSRCVRLYPLSRRPPLSDSAGAGRRSVAPLLTSLSSFCSLRLLDLSSSSSTFGIFTRFFHPSVAFVSLPIHEDLSWALFTPNLRVLRLTSPRSLCSATCVKKLLRRLPDQLTVLAARAPKLLLVYVHLTVEPTYECPSPPFSPGRPLASPSRDDGRRLLQAEPDAAQSATVFGAPEAACAAQAGMPCLPTAALPGADFAFRIFLERERRQLERDARDVRRHLLGEEANWELSAAHPRRRFSLCFCVSRELEPLLEGNRLPMSSLLDGAPSHAREQADAENKSGGTLGRPRRSPPSSPLLNTLEDTRVDVRREGGEEECAAVAQESPGGETEDAGKTERQEGEEARGMKEFRESLRLSHMEEVDDDVLDLFLRDKEGSSGESDGDIVNPVSSFAWEDWQRLKKAIRVLPPSEPCTDKVHLLRGRRAKDLYAFWRIF</sequence>
<feature type="region of interest" description="Disordered" evidence="1">
    <location>
        <begin position="54"/>
        <end position="73"/>
    </location>
</feature>
<dbReference type="VEuPathDB" id="ToxoDB:NCLIV_069370"/>
<dbReference type="AlphaFoldDB" id="F0JB14"/>
<evidence type="ECO:0000313" key="2">
    <source>
        <dbReference type="EMBL" id="CCA30165.1"/>
    </source>
</evidence>
<name>F0JB14_NEOCL</name>
<feature type="region of interest" description="Disordered" evidence="1">
    <location>
        <begin position="197"/>
        <end position="423"/>
    </location>
</feature>
<organism>
    <name type="scientific">Neospora caninum (strain Liverpool)</name>
    <dbReference type="NCBI Taxonomy" id="572307"/>
    <lineage>
        <taxon>Eukaryota</taxon>
        <taxon>Sar</taxon>
        <taxon>Alveolata</taxon>
        <taxon>Apicomplexa</taxon>
        <taxon>Conoidasida</taxon>
        <taxon>Coccidia</taxon>
        <taxon>Eucoccidiorida</taxon>
        <taxon>Eimeriorina</taxon>
        <taxon>Sarcocystidae</taxon>
        <taxon>Neospora</taxon>
    </lineage>
</organism>
<evidence type="ECO:0000256" key="1">
    <source>
        <dbReference type="SAM" id="MobiDB-lite"/>
    </source>
</evidence>
<feature type="compositionally biased region" description="Basic and acidic residues" evidence="1">
    <location>
        <begin position="211"/>
        <end position="221"/>
    </location>
</feature>
<dbReference type="EMBL" id="CADU01000303">
    <property type="protein sequence ID" value="CCA30165.1"/>
    <property type="molecule type" value="Genomic_DNA"/>
</dbReference>
<reference evidence="3" key="3">
    <citation type="journal article" date="2015" name="PLoS ONE">
        <title>Comprehensive Evaluation of Toxoplasma gondii VEG and Neospora caninum LIV Genomes with Tachyzoite Stage Transcriptome and Proteome Defines Novel Transcript Features.</title>
        <authorList>
            <person name="Ramaprasad A."/>
            <person name="Mourier T."/>
            <person name="Naeem R."/>
            <person name="Malas T.B."/>
            <person name="Moussa E."/>
            <person name="Panigrahi A."/>
            <person name="Vermont S.J."/>
            <person name="Otto T.D."/>
            <person name="Wastling J."/>
            <person name="Pain A."/>
        </authorList>
    </citation>
    <scope>NUCLEOTIDE SEQUENCE</scope>
    <source>
        <strain evidence="3">Liverpool</strain>
    </source>
</reference>
<feature type="region of interest" description="Disordered" evidence="1">
    <location>
        <begin position="496"/>
        <end position="519"/>
    </location>
</feature>
<dbReference type="EMBL" id="LN714488">
    <property type="protein sequence ID" value="CEL71280.1"/>
    <property type="molecule type" value="Genomic_DNA"/>
</dbReference>
<protein>
    <submittedName>
        <fullName evidence="2">Uncharacterized protein</fullName>
    </submittedName>
</protein>
<feature type="region of interest" description="Disordered" evidence="1">
    <location>
        <begin position="557"/>
        <end position="578"/>
    </location>
</feature>
<accession>F0JB14</accession>
<proteinExistence type="predicted"/>
<reference evidence="2" key="2">
    <citation type="submission" date="2011-03" db="EMBL/GenBank/DDBJ databases">
        <authorList>
            <person name="Aslett M."/>
        </authorList>
    </citation>
    <scope>NUCLEOTIDE SEQUENCE</scope>
    <source>
        <strain evidence="2">Liverpool</strain>
    </source>
</reference>
<feature type="compositionally biased region" description="Pro residues" evidence="1">
    <location>
        <begin position="276"/>
        <end position="286"/>
    </location>
</feature>
<feature type="compositionally biased region" description="Basic and acidic residues" evidence="1">
    <location>
        <begin position="940"/>
        <end position="949"/>
    </location>
</feature>